<dbReference type="GeneID" id="100372894"/>
<dbReference type="CDD" id="cd04496">
    <property type="entry name" value="SSB_OBF"/>
    <property type="match status" value="1"/>
</dbReference>
<evidence type="ECO:0000313" key="4">
    <source>
        <dbReference type="Proteomes" id="UP000694865"/>
    </source>
</evidence>
<proteinExistence type="inferred from homology"/>
<accession>A0ABM0GZA5</accession>
<protein>
    <submittedName>
        <fullName evidence="5">Single-stranded DNA-binding protein, mitochondrial-like</fullName>
    </submittedName>
</protein>
<dbReference type="NCBIfam" id="TIGR00621">
    <property type="entry name" value="ssb"/>
    <property type="match status" value="1"/>
</dbReference>
<dbReference type="PROSITE" id="PS50935">
    <property type="entry name" value="SSB"/>
    <property type="match status" value="1"/>
</dbReference>
<feature type="region of interest" description="Disordered" evidence="3">
    <location>
        <begin position="144"/>
        <end position="164"/>
    </location>
</feature>
<gene>
    <name evidence="5" type="primary">LOC100372894</name>
</gene>
<dbReference type="Gene3D" id="2.40.50.140">
    <property type="entry name" value="Nucleic acid-binding proteins"/>
    <property type="match status" value="1"/>
</dbReference>
<reference evidence="5" key="1">
    <citation type="submission" date="2025-08" db="UniProtKB">
        <authorList>
            <consortium name="RefSeq"/>
        </authorList>
    </citation>
    <scope>IDENTIFICATION</scope>
    <source>
        <tissue evidence="5">Testes</tissue>
    </source>
</reference>
<dbReference type="PANTHER" id="PTHR10302">
    <property type="entry name" value="SINGLE-STRANDED DNA-BINDING PROTEIN"/>
    <property type="match status" value="1"/>
</dbReference>
<evidence type="ECO:0000256" key="3">
    <source>
        <dbReference type="SAM" id="MobiDB-lite"/>
    </source>
</evidence>
<dbReference type="Pfam" id="PF00436">
    <property type="entry name" value="SSB"/>
    <property type="match status" value="1"/>
</dbReference>
<feature type="compositionally biased region" description="Acidic residues" evidence="3">
    <location>
        <begin position="148"/>
        <end position="164"/>
    </location>
</feature>
<organism evidence="4 5">
    <name type="scientific">Saccoglossus kowalevskii</name>
    <name type="common">Acorn worm</name>
    <dbReference type="NCBI Taxonomy" id="10224"/>
    <lineage>
        <taxon>Eukaryota</taxon>
        <taxon>Metazoa</taxon>
        <taxon>Hemichordata</taxon>
        <taxon>Enteropneusta</taxon>
        <taxon>Harrimaniidae</taxon>
        <taxon>Saccoglossus</taxon>
    </lineage>
</organism>
<dbReference type="InterPro" id="IPR012340">
    <property type="entry name" value="NA-bd_OB-fold"/>
</dbReference>
<keyword evidence="1 2" id="KW-0238">DNA-binding</keyword>
<evidence type="ECO:0000256" key="1">
    <source>
        <dbReference type="ARBA" id="ARBA00023125"/>
    </source>
</evidence>
<name>A0ABM0GZA5_SACKO</name>
<dbReference type="HAMAP" id="MF_00984">
    <property type="entry name" value="SSB"/>
    <property type="match status" value="1"/>
</dbReference>
<dbReference type="InterPro" id="IPR011344">
    <property type="entry name" value="ssDNA-bd"/>
</dbReference>
<evidence type="ECO:0000256" key="2">
    <source>
        <dbReference type="PROSITE-ProRule" id="PRU00252"/>
    </source>
</evidence>
<dbReference type="RefSeq" id="XP_002740707.1">
    <property type="nucleotide sequence ID" value="XM_002740661.2"/>
</dbReference>
<dbReference type="SUPFAM" id="SSF50249">
    <property type="entry name" value="Nucleic acid-binding proteins"/>
    <property type="match status" value="1"/>
</dbReference>
<evidence type="ECO:0000313" key="5">
    <source>
        <dbReference type="RefSeq" id="XP_002740707.1"/>
    </source>
</evidence>
<dbReference type="InterPro" id="IPR000424">
    <property type="entry name" value="Primosome_PriB/ssb"/>
</dbReference>
<dbReference type="Proteomes" id="UP000694865">
    <property type="component" value="Unplaced"/>
</dbReference>
<keyword evidence="4" id="KW-1185">Reference proteome</keyword>
<dbReference type="PANTHER" id="PTHR10302:SF0">
    <property type="entry name" value="SINGLE-STRANDED DNA-BINDING PROTEIN, MITOCHONDRIAL"/>
    <property type="match status" value="1"/>
</dbReference>
<sequence length="164" mass="18776">MLRSAINRLMPPLVRSCTTSSEAQIRRFEKCVNKVTLVGRAGRGAEEKGLESGRPVVQFTLATSDVYKDNRTDHEGEYREKTQWHRISVFYSPALRETVLKYVKKGSRLYITGKLEYSEYINRDGGKVFSTNIVADDVIFLSTRSSEDDQIEDDDDDDDDDDEH</sequence>